<sequence>MSNLAYKNEDFDKIKEELIDGKIVMMSPRPRINHNRVCTAISREFSLYLKGKTCEAFSDGVDVFLDEKNRFIPDVMIVCNPDIVDDEGVHGAPDLVVEILFPTTARFDRGKKKDAYEKAGVKEYWIVDTFSRSIEVYLLNENKRFELENVYYHYSNEEKNKIKSLPEDSAERIKIYDEIKVSLYDDFIIKLDDIFARVR</sequence>
<dbReference type="PANTHER" id="PTHR36558:SF1">
    <property type="entry name" value="RESTRICTION ENDONUCLEASE DOMAIN-CONTAINING PROTEIN-RELATED"/>
    <property type="match status" value="1"/>
</dbReference>
<dbReference type="Proteomes" id="UP000215383">
    <property type="component" value="Chromosome 1"/>
</dbReference>
<evidence type="ECO:0000313" key="2">
    <source>
        <dbReference type="EMBL" id="SNU96488.1"/>
    </source>
</evidence>
<feature type="domain" description="Putative restriction endonuclease" evidence="1">
    <location>
        <begin position="12"/>
        <end position="150"/>
    </location>
</feature>
<dbReference type="AlphaFoldDB" id="A0A239TGU8"/>
<dbReference type="InterPro" id="IPR012296">
    <property type="entry name" value="Nuclease_put_TT1808"/>
</dbReference>
<protein>
    <submittedName>
        <fullName evidence="2">Uncharacterized protein conserved in cyanobacteria</fullName>
    </submittedName>
</protein>
<proteinExistence type="predicted"/>
<dbReference type="GeneID" id="78506623"/>
<dbReference type="SUPFAM" id="SSF52980">
    <property type="entry name" value="Restriction endonuclease-like"/>
    <property type="match status" value="1"/>
</dbReference>
<dbReference type="EMBL" id="LT906446">
    <property type="protein sequence ID" value="SNU96488.1"/>
    <property type="molecule type" value="Genomic_DNA"/>
</dbReference>
<dbReference type="PANTHER" id="PTHR36558">
    <property type="entry name" value="GLR1098 PROTEIN"/>
    <property type="match status" value="1"/>
</dbReference>
<name>A0A239TGU8_9FIRM</name>
<dbReference type="Gene3D" id="3.90.1570.10">
    <property type="entry name" value="tt1808, chain A"/>
    <property type="match status" value="1"/>
</dbReference>
<dbReference type="eggNOG" id="COG4636">
    <property type="taxonomic scope" value="Bacteria"/>
</dbReference>
<reference evidence="2 3" key="1">
    <citation type="submission" date="2017-06" db="EMBL/GenBank/DDBJ databases">
        <authorList>
            <consortium name="Pathogen Informatics"/>
        </authorList>
    </citation>
    <scope>NUCLEOTIDE SEQUENCE [LARGE SCALE GENOMIC DNA]</scope>
    <source>
        <strain evidence="2 3">NCTC10570</strain>
    </source>
</reference>
<dbReference type="InterPro" id="IPR008538">
    <property type="entry name" value="Uma2"/>
</dbReference>
<dbReference type="RefSeq" id="WP_051177664.1">
    <property type="nucleotide sequence ID" value="NZ_LT906446.1"/>
</dbReference>
<organism evidence="2 3">
    <name type="scientific">Megamonas hypermegale</name>
    <dbReference type="NCBI Taxonomy" id="158847"/>
    <lineage>
        <taxon>Bacteria</taxon>
        <taxon>Bacillati</taxon>
        <taxon>Bacillota</taxon>
        <taxon>Negativicutes</taxon>
        <taxon>Selenomonadales</taxon>
        <taxon>Selenomonadaceae</taxon>
        <taxon>Megamonas</taxon>
    </lineage>
</organism>
<evidence type="ECO:0000313" key="3">
    <source>
        <dbReference type="Proteomes" id="UP000215383"/>
    </source>
</evidence>
<dbReference type="Pfam" id="PF05685">
    <property type="entry name" value="Uma2"/>
    <property type="match status" value="1"/>
</dbReference>
<keyword evidence="3" id="KW-1185">Reference proteome</keyword>
<dbReference type="InterPro" id="IPR011335">
    <property type="entry name" value="Restrct_endonuc-II-like"/>
</dbReference>
<gene>
    <name evidence="2" type="ORF">SAMEA4364220_00593</name>
</gene>
<accession>A0A239TGU8</accession>
<evidence type="ECO:0000259" key="1">
    <source>
        <dbReference type="Pfam" id="PF05685"/>
    </source>
</evidence>
<dbReference type="CDD" id="cd06260">
    <property type="entry name" value="DUF820-like"/>
    <property type="match status" value="1"/>
</dbReference>